<evidence type="ECO:0000313" key="3">
    <source>
        <dbReference type="Proteomes" id="UP001139031"/>
    </source>
</evidence>
<evidence type="ECO:0000313" key="2">
    <source>
        <dbReference type="EMBL" id="MBZ5708675.1"/>
    </source>
</evidence>
<name>A0ABS7TKB6_9BACT</name>
<evidence type="ECO:0008006" key="4">
    <source>
        <dbReference type="Google" id="ProtNLM"/>
    </source>
</evidence>
<feature type="region of interest" description="Disordered" evidence="1">
    <location>
        <begin position="27"/>
        <end position="48"/>
    </location>
</feature>
<feature type="compositionally biased region" description="Basic and acidic residues" evidence="1">
    <location>
        <begin position="33"/>
        <end position="48"/>
    </location>
</feature>
<sequence length="48" mass="5114">MCAPGESCQTRPGQCDAFERVCGCDGKTYGNDGARDEGACKLPSSERR</sequence>
<accession>A0ABS7TKB6</accession>
<dbReference type="InterPro" id="IPR036058">
    <property type="entry name" value="Kazal_dom_sf"/>
</dbReference>
<reference evidence="2" key="1">
    <citation type="submission" date="2021-08" db="EMBL/GenBank/DDBJ databases">
        <authorList>
            <person name="Stevens D.C."/>
        </authorList>
    </citation>
    <scope>NUCLEOTIDE SEQUENCE</scope>
    <source>
        <strain evidence="2">DSM 53165</strain>
    </source>
</reference>
<proteinExistence type="predicted"/>
<evidence type="ECO:0000256" key="1">
    <source>
        <dbReference type="SAM" id="MobiDB-lite"/>
    </source>
</evidence>
<dbReference type="SUPFAM" id="SSF100895">
    <property type="entry name" value="Kazal-type serine protease inhibitors"/>
    <property type="match status" value="1"/>
</dbReference>
<dbReference type="RefSeq" id="WP_224190425.1">
    <property type="nucleotide sequence ID" value="NZ_JAIRAU010000001.1"/>
</dbReference>
<comment type="caution">
    <text evidence="2">The sequence shown here is derived from an EMBL/GenBank/DDBJ whole genome shotgun (WGS) entry which is preliminary data.</text>
</comment>
<keyword evidence="3" id="KW-1185">Reference proteome</keyword>
<gene>
    <name evidence="2" type="ORF">K7C98_05365</name>
</gene>
<dbReference type="EMBL" id="JAIRAU010000001">
    <property type="protein sequence ID" value="MBZ5708675.1"/>
    <property type="molecule type" value="Genomic_DNA"/>
</dbReference>
<dbReference type="Proteomes" id="UP001139031">
    <property type="component" value="Unassembled WGS sequence"/>
</dbReference>
<protein>
    <recommendedName>
        <fullName evidence="4">Kazal-like domain-containing protein</fullName>
    </recommendedName>
</protein>
<organism evidence="2 3">
    <name type="scientific">Nannocystis pusilla</name>
    <dbReference type="NCBI Taxonomy" id="889268"/>
    <lineage>
        <taxon>Bacteria</taxon>
        <taxon>Pseudomonadati</taxon>
        <taxon>Myxococcota</taxon>
        <taxon>Polyangia</taxon>
        <taxon>Nannocystales</taxon>
        <taxon>Nannocystaceae</taxon>
        <taxon>Nannocystis</taxon>
    </lineage>
</organism>